<evidence type="ECO:0000256" key="3">
    <source>
        <dbReference type="ARBA" id="ARBA00022989"/>
    </source>
</evidence>
<protein>
    <submittedName>
        <fullName evidence="6">Multidrug ABC transporter permease</fullName>
    </submittedName>
</protein>
<sequence>MTIKISQRHVLRRDKWLLSCLTWVPILLSLTIWGVFSAGIARDLPIGVVDLQHSQLSRKLIQTLDASSTLSVDYHYTSA</sequence>
<keyword evidence="3" id="KW-1133">Transmembrane helix</keyword>
<dbReference type="GO" id="GO:0016020">
    <property type="term" value="C:membrane"/>
    <property type="evidence" value="ECO:0007669"/>
    <property type="project" value="UniProtKB-SubCell"/>
</dbReference>
<dbReference type="InterPro" id="IPR013525">
    <property type="entry name" value="ABC2_TM"/>
</dbReference>
<dbReference type="EMBL" id="NIXT01004090">
    <property type="protein sequence ID" value="OXE28675.1"/>
    <property type="molecule type" value="Genomic_DNA"/>
</dbReference>
<name>A0A227J2K7_VIBPH</name>
<evidence type="ECO:0000256" key="4">
    <source>
        <dbReference type="ARBA" id="ARBA00023136"/>
    </source>
</evidence>
<evidence type="ECO:0000256" key="2">
    <source>
        <dbReference type="ARBA" id="ARBA00022692"/>
    </source>
</evidence>
<dbReference type="Pfam" id="PF12698">
    <property type="entry name" value="ABC2_membrane_3"/>
    <property type="match status" value="1"/>
</dbReference>
<gene>
    <name evidence="6" type="ORF">CA163_32635</name>
</gene>
<evidence type="ECO:0000313" key="6">
    <source>
        <dbReference type="EMBL" id="OXE28675.1"/>
    </source>
</evidence>
<keyword evidence="4" id="KW-0472">Membrane</keyword>
<comment type="subcellular location">
    <subcellularLocation>
        <location evidence="1">Membrane</location>
        <topology evidence="1">Multi-pass membrane protein</topology>
    </subcellularLocation>
</comment>
<evidence type="ECO:0000259" key="5">
    <source>
        <dbReference type="Pfam" id="PF12698"/>
    </source>
</evidence>
<dbReference type="GO" id="GO:0140359">
    <property type="term" value="F:ABC-type transporter activity"/>
    <property type="evidence" value="ECO:0007669"/>
    <property type="project" value="InterPro"/>
</dbReference>
<evidence type="ECO:0000313" key="7">
    <source>
        <dbReference type="Proteomes" id="UP000214596"/>
    </source>
</evidence>
<accession>A0A227J2K7</accession>
<comment type="caution">
    <text evidence="6">The sequence shown here is derived from an EMBL/GenBank/DDBJ whole genome shotgun (WGS) entry which is preliminary data.</text>
</comment>
<evidence type="ECO:0000256" key="1">
    <source>
        <dbReference type="ARBA" id="ARBA00004141"/>
    </source>
</evidence>
<keyword evidence="2" id="KW-0812">Transmembrane</keyword>
<dbReference type="Proteomes" id="UP000214596">
    <property type="component" value="Unassembled WGS sequence"/>
</dbReference>
<organism evidence="6 7">
    <name type="scientific">Vibrio parahaemolyticus</name>
    <dbReference type="NCBI Taxonomy" id="670"/>
    <lineage>
        <taxon>Bacteria</taxon>
        <taxon>Pseudomonadati</taxon>
        <taxon>Pseudomonadota</taxon>
        <taxon>Gammaproteobacteria</taxon>
        <taxon>Vibrionales</taxon>
        <taxon>Vibrionaceae</taxon>
        <taxon>Vibrio</taxon>
    </lineage>
</organism>
<dbReference type="AlphaFoldDB" id="A0A227J2K7"/>
<feature type="non-terminal residue" evidence="6">
    <location>
        <position position="79"/>
    </location>
</feature>
<proteinExistence type="predicted"/>
<reference evidence="6 7" key="1">
    <citation type="journal article" date="2017" name="Appl. Environ. Microbiol.">
        <title>Parallel evolution of two clades of a major Atlantic endemic Vibrio parahaemolyticus pathogen lineage by independent acquisition of related pathogenicity islands.</title>
        <authorList>
            <person name="Xu F."/>
            <person name="Gonzalez-Escalona N."/>
            <person name="Drees K.P."/>
            <person name="Sebra R.P."/>
            <person name="Cooper V.S."/>
            <person name="Jones S.H."/>
            <person name="Whistler C.A."/>
        </authorList>
    </citation>
    <scope>NUCLEOTIDE SEQUENCE [LARGE SCALE GENOMIC DNA]</scope>
    <source>
        <strain evidence="6 7">MAVP-3</strain>
    </source>
</reference>
<feature type="domain" description="ABC-2 type transporter transmembrane" evidence="5">
    <location>
        <begin position="15"/>
        <end position="78"/>
    </location>
</feature>